<dbReference type="SUPFAM" id="SSF89919">
    <property type="entry name" value="Ribosome-binding factor A, RbfA"/>
    <property type="match status" value="1"/>
</dbReference>
<evidence type="ECO:0000313" key="4">
    <source>
        <dbReference type="Proteomes" id="UP001575181"/>
    </source>
</evidence>
<dbReference type="HAMAP" id="MF_00003">
    <property type="entry name" value="RbfA"/>
    <property type="match status" value="1"/>
</dbReference>
<dbReference type="Proteomes" id="UP001575181">
    <property type="component" value="Unassembled WGS sequence"/>
</dbReference>
<reference evidence="3 4" key="1">
    <citation type="submission" date="2024-08" db="EMBL/GenBank/DDBJ databases">
        <title>Whole-genome sequencing of halo(alkali)philic microorganisms from hypersaline lakes.</title>
        <authorList>
            <person name="Sorokin D.Y."/>
            <person name="Merkel A.Y."/>
            <person name="Messina E."/>
            <person name="Yakimov M."/>
        </authorList>
    </citation>
    <scope>NUCLEOTIDE SEQUENCE [LARGE SCALE GENOMIC DNA]</scope>
    <source>
        <strain evidence="3 4">Cl-TMA</strain>
    </source>
</reference>
<comment type="subcellular location">
    <subcellularLocation>
        <location evidence="2">Cytoplasm</location>
    </subcellularLocation>
</comment>
<dbReference type="PROSITE" id="PS01319">
    <property type="entry name" value="RBFA"/>
    <property type="match status" value="1"/>
</dbReference>
<comment type="caution">
    <text evidence="3">The sequence shown here is derived from an EMBL/GenBank/DDBJ whole genome shotgun (WGS) entry which is preliminary data.</text>
</comment>
<comment type="function">
    <text evidence="2">One of several proteins that assist in the late maturation steps of the functional core of the 30S ribosomal subunit. Associates with free 30S ribosomal subunits (but not with 30S subunits that are part of 70S ribosomes or polysomes). Required for efficient processing of 16S rRNA. May interact with the 5'-terminal helix region of 16S rRNA.</text>
</comment>
<comment type="subunit">
    <text evidence="2">Monomer. Binds 30S ribosomal subunits, but not 50S ribosomal subunits or 70S ribosomes.</text>
</comment>
<sequence>MSQETSRTRRVGELIQQELGPLVQTELRDPRLAWVSILKVDVAPDLKSARVHYSCMPGTEADEDRDAVQESLERASGYIRGQIGRRLTLRSVPHLYFAYDDSLEQGDRMNRLLRSLHNGETDGE</sequence>
<keyword evidence="1 2" id="KW-0690">Ribosome biogenesis</keyword>
<dbReference type="Gene3D" id="3.30.300.20">
    <property type="match status" value="1"/>
</dbReference>
<dbReference type="EMBL" id="JBGUAW010000005">
    <property type="protein sequence ID" value="MFA9460736.1"/>
    <property type="molecule type" value="Genomic_DNA"/>
</dbReference>
<dbReference type="InterPro" id="IPR023799">
    <property type="entry name" value="RbfA_dom_sf"/>
</dbReference>
<dbReference type="InterPro" id="IPR020053">
    <property type="entry name" value="Ribosome-bd_factorA_CS"/>
</dbReference>
<proteinExistence type="inferred from homology"/>
<dbReference type="InterPro" id="IPR000238">
    <property type="entry name" value="RbfA"/>
</dbReference>
<dbReference type="Pfam" id="PF02033">
    <property type="entry name" value="RBFA"/>
    <property type="match status" value="1"/>
</dbReference>
<evidence type="ECO:0000256" key="1">
    <source>
        <dbReference type="ARBA" id="ARBA00022517"/>
    </source>
</evidence>
<dbReference type="NCBIfam" id="TIGR00082">
    <property type="entry name" value="rbfA"/>
    <property type="match status" value="1"/>
</dbReference>
<evidence type="ECO:0000256" key="2">
    <source>
        <dbReference type="HAMAP-Rule" id="MF_00003"/>
    </source>
</evidence>
<comment type="similarity">
    <text evidence="2">Belongs to the RbfA family.</text>
</comment>
<keyword evidence="4" id="KW-1185">Reference proteome</keyword>
<dbReference type="PANTHER" id="PTHR33515:SF1">
    <property type="entry name" value="RIBOSOME-BINDING FACTOR A, CHLOROPLASTIC-RELATED"/>
    <property type="match status" value="1"/>
</dbReference>
<accession>A0ABV4TW08</accession>
<dbReference type="PANTHER" id="PTHR33515">
    <property type="entry name" value="RIBOSOME-BINDING FACTOR A, CHLOROPLASTIC-RELATED"/>
    <property type="match status" value="1"/>
</dbReference>
<evidence type="ECO:0000313" key="3">
    <source>
        <dbReference type="EMBL" id="MFA9460736.1"/>
    </source>
</evidence>
<organism evidence="3 4">
    <name type="scientific">Thiohalorhabdus methylotrophus</name>
    <dbReference type="NCBI Taxonomy" id="3242694"/>
    <lineage>
        <taxon>Bacteria</taxon>
        <taxon>Pseudomonadati</taxon>
        <taxon>Pseudomonadota</taxon>
        <taxon>Gammaproteobacteria</taxon>
        <taxon>Thiohalorhabdales</taxon>
        <taxon>Thiohalorhabdaceae</taxon>
        <taxon>Thiohalorhabdus</taxon>
    </lineage>
</organism>
<name>A0ABV4TW08_9GAMM</name>
<dbReference type="RefSeq" id="WP_373655524.1">
    <property type="nucleotide sequence ID" value="NZ_JBGUAW010000005.1"/>
</dbReference>
<keyword evidence="2" id="KW-0963">Cytoplasm</keyword>
<protein>
    <recommendedName>
        <fullName evidence="2">Ribosome-binding factor A</fullName>
    </recommendedName>
</protein>
<gene>
    <name evidence="2 3" type="primary">rbfA</name>
    <name evidence="3" type="ORF">ACERLL_07855</name>
</gene>
<dbReference type="InterPro" id="IPR015946">
    <property type="entry name" value="KH_dom-like_a/b"/>
</dbReference>